<dbReference type="STRING" id="74649.A0A2P6RDY3"/>
<organism evidence="6 7">
    <name type="scientific">Rosa chinensis</name>
    <name type="common">China rose</name>
    <dbReference type="NCBI Taxonomy" id="74649"/>
    <lineage>
        <taxon>Eukaryota</taxon>
        <taxon>Viridiplantae</taxon>
        <taxon>Streptophyta</taxon>
        <taxon>Embryophyta</taxon>
        <taxon>Tracheophyta</taxon>
        <taxon>Spermatophyta</taxon>
        <taxon>Magnoliopsida</taxon>
        <taxon>eudicotyledons</taxon>
        <taxon>Gunneridae</taxon>
        <taxon>Pentapetalae</taxon>
        <taxon>rosids</taxon>
        <taxon>fabids</taxon>
        <taxon>Rosales</taxon>
        <taxon>Rosaceae</taxon>
        <taxon>Rosoideae</taxon>
        <taxon>Rosoideae incertae sedis</taxon>
        <taxon>Rosa</taxon>
    </lineage>
</organism>
<keyword evidence="4" id="KW-0539">Nucleus</keyword>
<evidence type="ECO:0000256" key="3">
    <source>
        <dbReference type="ARBA" id="ARBA00023163"/>
    </source>
</evidence>
<protein>
    <submittedName>
        <fullName evidence="6">Putative transcription factor NAM family</fullName>
    </submittedName>
</protein>
<evidence type="ECO:0000256" key="4">
    <source>
        <dbReference type="ARBA" id="ARBA00023242"/>
    </source>
</evidence>
<dbReference type="Proteomes" id="UP000238479">
    <property type="component" value="Chromosome 3"/>
</dbReference>
<dbReference type="Gene3D" id="2.170.150.80">
    <property type="entry name" value="NAC domain"/>
    <property type="match status" value="2"/>
</dbReference>
<sequence length="658" mass="76464">MDHLFLSMESNYQKNPMFIEDPVDVYLNSLPPGYRFAPTDAELILYYLQKKILKQELPLNKIREIDIYQHDPQYLAETQLNRHGEREWYFFTPRERKYPHGSRPNRTAHDGFWKVTGKDEVITSATGEIIGYKNTLDYFEGTHSENQKTKWKMHEYRLKKSERDEDIAASNNEKCQRDMKLDDCVLCKIYTSNRCKAGKSTKKISNSAKKSFNSVQDRDVQHENQDQPTFGVSMVPNNQQSDTMSDGEIDDYFRSFPPGYQFVPTDAELIIYYLKRKILNQQLPVNRIRDENIYHYHPQTLAEMYPRIREIEWYFFSSRDRRYPNGSRPNRSAKGGYWKATKRDEIITAQGGEEIGFKMHLEFYEGTHAQGRKTNWKMHEYRIKEENEENDIGPPQNTNKGEGISMRLDDWVLCKIYIKKNFKADTDSNSSKTSDNSDQVVLPVTNVTTSPDCQNKLAIQHEVQDQSLNASQFDHNGFSTLTNYRDVESSSSNFWNQNYTDDYDTYLMQMSRDPSSSRFFSSPFPLQSSTDQICAELEPVDDKISEVDPSSMLPAHVRECDENISKNKNQNYTDDYDTYLMQMSRDPSSSRLFSSPFPLQSSTDQICAGLKPVDDKISEVDPSSIVLPAHVREYDNRACKAEPIQPAVRDEGDDHVSK</sequence>
<reference evidence="6 7" key="1">
    <citation type="journal article" date="2018" name="Nat. Genet.">
        <title>The Rosa genome provides new insights in the design of modern roses.</title>
        <authorList>
            <person name="Bendahmane M."/>
        </authorList>
    </citation>
    <scope>NUCLEOTIDE SEQUENCE [LARGE SCALE GENOMIC DNA]</scope>
    <source>
        <strain evidence="7">cv. Old Blush</strain>
    </source>
</reference>
<evidence type="ECO:0000313" key="6">
    <source>
        <dbReference type="EMBL" id="PRQ44642.1"/>
    </source>
</evidence>
<keyword evidence="1" id="KW-0805">Transcription regulation</keyword>
<evidence type="ECO:0000259" key="5">
    <source>
        <dbReference type="PROSITE" id="PS51005"/>
    </source>
</evidence>
<dbReference type="GO" id="GO:0006355">
    <property type="term" value="P:regulation of DNA-templated transcription"/>
    <property type="evidence" value="ECO:0007669"/>
    <property type="project" value="InterPro"/>
</dbReference>
<dbReference type="GO" id="GO:0003677">
    <property type="term" value="F:DNA binding"/>
    <property type="evidence" value="ECO:0007669"/>
    <property type="project" value="UniProtKB-KW"/>
</dbReference>
<keyword evidence="7" id="KW-1185">Reference proteome</keyword>
<gene>
    <name evidence="6" type="ORF">RchiOBHm_Chr3g0481471</name>
</gene>
<dbReference type="PROSITE" id="PS51005">
    <property type="entry name" value="NAC"/>
    <property type="match status" value="2"/>
</dbReference>
<feature type="domain" description="NAC" evidence="5">
    <location>
        <begin position="256"/>
        <end position="419"/>
    </location>
</feature>
<dbReference type="InterPro" id="IPR036093">
    <property type="entry name" value="NAC_dom_sf"/>
</dbReference>
<evidence type="ECO:0000256" key="1">
    <source>
        <dbReference type="ARBA" id="ARBA00023015"/>
    </source>
</evidence>
<dbReference type="InterPro" id="IPR003441">
    <property type="entry name" value="NAC-dom"/>
</dbReference>
<keyword evidence="3" id="KW-0804">Transcription</keyword>
<dbReference type="OMA" id="AYYVREQ"/>
<evidence type="ECO:0000313" key="7">
    <source>
        <dbReference type="Proteomes" id="UP000238479"/>
    </source>
</evidence>
<dbReference type="PANTHER" id="PTHR31719:SF94">
    <property type="entry name" value="PROTEIN ATAF2"/>
    <property type="match status" value="1"/>
</dbReference>
<keyword evidence="2" id="KW-0238">DNA-binding</keyword>
<name>A0A2P6RDY3_ROSCH</name>
<proteinExistence type="predicted"/>
<dbReference type="PANTHER" id="PTHR31719">
    <property type="entry name" value="NAC TRANSCRIPTION FACTOR 56"/>
    <property type="match status" value="1"/>
</dbReference>
<dbReference type="Gramene" id="PRQ44642">
    <property type="protein sequence ID" value="PRQ44642"/>
    <property type="gene ID" value="RchiOBHm_Chr3g0481471"/>
</dbReference>
<accession>A0A2P6RDY3</accession>
<evidence type="ECO:0000256" key="2">
    <source>
        <dbReference type="ARBA" id="ARBA00023125"/>
    </source>
</evidence>
<feature type="domain" description="NAC" evidence="5">
    <location>
        <begin position="30"/>
        <end position="192"/>
    </location>
</feature>
<dbReference type="AlphaFoldDB" id="A0A2P6RDY3"/>
<dbReference type="Pfam" id="PF02365">
    <property type="entry name" value="NAM"/>
    <property type="match status" value="2"/>
</dbReference>
<dbReference type="SUPFAM" id="SSF101941">
    <property type="entry name" value="NAC domain"/>
    <property type="match status" value="2"/>
</dbReference>
<dbReference type="EMBL" id="PDCK01000041">
    <property type="protein sequence ID" value="PRQ44642.1"/>
    <property type="molecule type" value="Genomic_DNA"/>
</dbReference>
<comment type="caution">
    <text evidence="6">The sequence shown here is derived from an EMBL/GenBank/DDBJ whole genome shotgun (WGS) entry which is preliminary data.</text>
</comment>